<dbReference type="EMBL" id="JAGDYL010000001">
    <property type="protein sequence ID" value="MBO1803794.1"/>
    <property type="molecule type" value="Genomic_DNA"/>
</dbReference>
<evidence type="ECO:0000259" key="2">
    <source>
        <dbReference type="Pfam" id="PF00171"/>
    </source>
</evidence>
<proteinExistence type="predicted"/>
<dbReference type="AlphaFoldDB" id="A0A939LS83"/>
<dbReference type="RefSeq" id="WP_208044282.1">
    <property type="nucleotide sequence ID" value="NZ_JAGDYL010000001.1"/>
</dbReference>
<sequence>MSETEARLPREAEELLAAAERAAAEFVDYDRDRVARIVEAVATAALEQAEPLAVRAVEETGFGVVADKILKNQTIAKTFLEDYADADYCGQRSDAVSRMLLVPRPAGVVLGITPSTSPVAAVCFKVLCALLTRNAIVISPHPGAKRVCTDTALMLARAAEQAGAPRGAVQVLSEPSIPVVEAMMADPRVKLVIATGGGAVVRAAYRSGTPAIGVGPGNAPVVVDETADLKQVAEKLVRSKTYDNGVLCTTESVLIAVETIAPRLLTLLKARGVHLCSPEETRRVRDHVYPGGRFNTKVVGRDATVIAADAGIEVPANTRILLTPIDSVRSEEPLTHEKLSPVLAFRAVPDFATAVAEARAILDAAGLGHSAAIHSEDPQRVLDYSFALPVHRIAVNVPASLGNAGIGTHLPVSMSLGTGYIGGSSSSENLNPEHFVQWSRAAYSTNIFDRFPDFDGLERSAPRVSAPRAMQEGSASTPAMPAEIARVIDRDGLRRIVLEELRDLIGAR</sequence>
<accession>A0A939LS83</accession>
<comment type="caution">
    <text evidence="3">The sequence shown here is derived from an EMBL/GenBank/DDBJ whole genome shotgun (WGS) entry which is preliminary data.</text>
</comment>
<dbReference type="Gene3D" id="3.40.605.10">
    <property type="entry name" value="Aldehyde Dehydrogenase, Chain A, domain 1"/>
    <property type="match status" value="1"/>
</dbReference>
<dbReference type="InterPro" id="IPR016162">
    <property type="entry name" value="Ald_DH_N"/>
</dbReference>
<evidence type="ECO:0000256" key="1">
    <source>
        <dbReference type="ARBA" id="ARBA00023002"/>
    </source>
</evidence>
<dbReference type="InterPro" id="IPR016163">
    <property type="entry name" value="Ald_DH_C"/>
</dbReference>
<keyword evidence="4" id="KW-1185">Reference proteome</keyword>
<evidence type="ECO:0000313" key="4">
    <source>
        <dbReference type="Proteomes" id="UP000664398"/>
    </source>
</evidence>
<dbReference type="Pfam" id="PF00171">
    <property type="entry name" value="Aldedh"/>
    <property type="match status" value="1"/>
</dbReference>
<dbReference type="Gene3D" id="3.40.309.10">
    <property type="entry name" value="Aldehyde Dehydrogenase, Chain A, domain 2"/>
    <property type="match status" value="1"/>
</dbReference>
<evidence type="ECO:0000313" key="3">
    <source>
        <dbReference type="EMBL" id="MBO1803794.1"/>
    </source>
</evidence>
<dbReference type="SUPFAM" id="SSF53720">
    <property type="entry name" value="ALDH-like"/>
    <property type="match status" value="1"/>
</dbReference>
<dbReference type="PANTHER" id="PTHR11699">
    <property type="entry name" value="ALDEHYDE DEHYDROGENASE-RELATED"/>
    <property type="match status" value="1"/>
</dbReference>
<organism evidence="3 4">
    <name type="scientific">Leucobacter ruminantium</name>
    <dbReference type="NCBI Taxonomy" id="1289170"/>
    <lineage>
        <taxon>Bacteria</taxon>
        <taxon>Bacillati</taxon>
        <taxon>Actinomycetota</taxon>
        <taxon>Actinomycetes</taxon>
        <taxon>Micrococcales</taxon>
        <taxon>Microbacteriaceae</taxon>
        <taxon>Leucobacter</taxon>
    </lineage>
</organism>
<dbReference type="InterPro" id="IPR015590">
    <property type="entry name" value="Aldehyde_DH_dom"/>
</dbReference>
<feature type="domain" description="Aldehyde dehydrogenase" evidence="2">
    <location>
        <begin position="10"/>
        <end position="271"/>
    </location>
</feature>
<gene>
    <name evidence="3" type="ORF">J4H91_00470</name>
</gene>
<dbReference type="Proteomes" id="UP000664398">
    <property type="component" value="Unassembled WGS sequence"/>
</dbReference>
<name>A0A939LS83_9MICO</name>
<dbReference type="InterPro" id="IPR016161">
    <property type="entry name" value="Ald_DH/histidinol_DH"/>
</dbReference>
<dbReference type="CDD" id="cd07122">
    <property type="entry name" value="ALDH_F20_ACDH"/>
    <property type="match status" value="1"/>
</dbReference>
<dbReference type="GO" id="GO:0016620">
    <property type="term" value="F:oxidoreductase activity, acting on the aldehyde or oxo group of donors, NAD or NADP as acceptor"/>
    <property type="evidence" value="ECO:0007669"/>
    <property type="project" value="InterPro"/>
</dbReference>
<keyword evidence="1" id="KW-0560">Oxidoreductase</keyword>
<protein>
    <submittedName>
        <fullName evidence="3">Aldehyde dehydrogenase family protein</fullName>
    </submittedName>
</protein>
<reference evidence="3" key="1">
    <citation type="submission" date="2021-03" db="EMBL/GenBank/DDBJ databases">
        <title>Leucobacter chromiisoli sp. nov., isolated from chromium-containing soil of chemical plant.</title>
        <authorList>
            <person name="Xu Z."/>
        </authorList>
    </citation>
    <scope>NUCLEOTIDE SEQUENCE</scope>
    <source>
        <strain evidence="3">A2</strain>
    </source>
</reference>